<proteinExistence type="predicted"/>
<gene>
    <name evidence="1" type="ORF">PGT21_016096</name>
</gene>
<keyword evidence="2" id="KW-1185">Reference proteome</keyword>
<dbReference type="Proteomes" id="UP000324748">
    <property type="component" value="Unassembled WGS sequence"/>
</dbReference>
<evidence type="ECO:0000313" key="2">
    <source>
        <dbReference type="Proteomes" id="UP000324748"/>
    </source>
</evidence>
<reference evidence="1 2" key="1">
    <citation type="submission" date="2019-05" db="EMBL/GenBank/DDBJ databases">
        <title>Emergence of the Ug99 lineage of the wheat stem rust pathogen through somatic hybridization.</title>
        <authorList>
            <person name="Li F."/>
            <person name="Upadhyaya N.M."/>
            <person name="Sperschneider J."/>
            <person name="Matny O."/>
            <person name="Nguyen-Phuc H."/>
            <person name="Mago R."/>
            <person name="Raley C."/>
            <person name="Miller M.E."/>
            <person name="Silverstein K.A.T."/>
            <person name="Henningsen E."/>
            <person name="Hirsch C.D."/>
            <person name="Visser B."/>
            <person name="Pretorius Z.A."/>
            <person name="Steffenson B.J."/>
            <person name="Schwessinger B."/>
            <person name="Dodds P.N."/>
            <person name="Figueroa M."/>
        </authorList>
    </citation>
    <scope>NUCLEOTIDE SEQUENCE [LARGE SCALE GENOMIC DNA]</scope>
    <source>
        <strain evidence="1">21-0</strain>
    </source>
</reference>
<dbReference type="OrthoDB" id="2512050at2759"/>
<accession>A0A5B0R0P8</accession>
<organism evidence="1 2">
    <name type="scientific">Puccinia graminis f. sp. tritici</name>
    <dbReference type="NCBI Taxonomy" id="56615"/>
    <lineage>
        <taxon>Eukaryota</taxon>
        <taxon>Fungi</taxon>
        <taxon>Dikarya</taxon>
        <taxon>Basidiomycota</taxon>
        <taxon>Pucciniomycotina</taxon>
        <taxon>Pucciniomycetes</taxon>
        <taxon>Pucciniales</taxon>
        <taxon>Pucciniaceae</taxon>
        <taxon>Puccinia</taxon>
    </lineage>
</organism>
<name>A0A5B0R0P8_PUCGR</name>
<dbReference type="EMBL" id="VSWC01000001">
    <property type="protein sequence ID" value="KAA1119137.1"/>
    <property type="molecule type" value="Genomic_DNA"/>
</dbReference>
<protein>
    <submittedName>
        <fullName evidence="1">Uncharacterized protein</fullName>
    </submittedName>
</protein>
<evidence type="ECO:0000313" key="1">
    <source>
        <dbReference type="EMBL" id="KAA1119137.1"/>
    </source>
</evidence>
<dbReference type="AlphaFoldDB" id="A0A5B0R0P8"/>
<comment type="caution">
    <text evidence="1">The sequence shown here is derived from an EMBL/GenBank/DDBJ whole genome shotgun (WGS) entry which is preliminary data.</text>
</comment>
<sequence length="608" mass="71183">MKKYLMVFKSIGFLSFLFQEIKYVTSNVVHMGIESPVLGSISPISEDDAQRCLANIPQFKNQVKILPTITQVDHFSKEDTFVPLMGTLCTHLQASLQELASKYPTEGGKLLDLFEKMDSFQKLISDWKIEDEVNHTLTTKNSVSSGVCQDSGESLHFKEIGKDLPWNQMGIRKYLHLQEFMIKNAHNIDQVLPIWKGLVKGMSSEQPKKDFPSEEIGSKGVANPPDEYPLLDLDRDAIDIIREKVLVGFLGGILDDINSFQIEEIIERFRLRDEASALEIQDKIPKFLQILFDSAFKTADYMYKKHLISAETLRDFIGHKDTMELAAVNMIKIFNIHYEKELSGGDSSIYTMLRNWKLSHYRTFLEVLRGKEKRYFLYLSLRQYFVIKFVYITTDVMVSFGLIDIRDSRFFERLEEYLESKKLQKGKNQFENEHMNYELKQDIQNLINLFTFQASNSNYFSQSYSFFILEFLVQTYGKEVLHLNGINQIIQETIDQVSDSLLYYEEMKVFRLYLKEGHHQWFIPQGLHYYCQLSHTGKNKDKETVSKELSAISSYTKILSSKHQHILENYEFYQKWYLMWYSSRKSQINLENLVENEINKIKVKDQSV</sequence>